<dbReference type="AlphaFoldDB" id="A0A844FAZ5"/>
<dbReference type="Pfam" id="PF01609">
    <property type="entry name" value="DDE_Tnp_1"/>
    <property type="match status" value="1"/>
</dbReference>
<dbReference type="InterPro" id="IPR002559">
    <property type="entry name" value="Transposase_11"/>
</dbReference>
<accession>A0A844FAZ5</accession>
<proteinExistence type="predicted"/>
<comment type="caution">
    <text evidence="2">The sequence shown here is derived from an EMBL/GenBank/DDBJ whole genome shotgun (WGS) entry which is preliminary data.</text>
</comment>
<reference evidence="2 3" key="1">
    <citation type="submission" date="2019-08" db="EMBL/GenBank/DDBJ databases">
        <title>In-depth cultivation of the pig gut microbiome towards novel bacterial diversity and tailored functional studies.</title>
        <authorList>
            <person name="Wylensek D."/>
            <person name="Hitch T.C.A."/>
            <person name="Clavel T."/>
        </authorList>
    </citation>
    <scope>NUCLEOTIDE SEQUENCE [LARGE SCALE GENOMIC DNA]</scope>
    <source>
        <strain evidence="2 3">BL-389-WT-3D</strain>
    </source>
</reference>
<gene>
    <name evidence="2" type="ORF">FYJ37_14605</name>
</gene>
<organism evidence="2 3">
    <name type="scientific">Clostridium scindens (strain JCM 10418 / VPI 12708)</name>
    <dbReference type="NCBI Taxonomy" id="29347"/>
    <lineage>
        <taxon>Bacteria</taxon>
        <taxon>Bacillati</taxon>
        <taxon>Bacillota</taxon>
        <taxon>Clostridia</taxon>
        <taxon>Lachnospirales</taxon>
        <taxon>Lachnospiraceae</taxon>
    </lineage>
</organism>
<evidence type="ECO:0000259" key="1">
    <source>
        <dbReference type="Pfam" id="PF01609"/>
    </source>
</evidence>
<evidence type="ECO:0000313" key="3">
    <source>
        <dbReference type="Proteomes" id="UP000462363"/>
    </source>
</evidence>
<sequence>MECIITNLNEKDFPMEEIKKLCRLRWGIERSFRELK</sequence>
<dbReference type="GO" id="GO:0004803">
    <property type="term" value="F:transposase activity"/>
    <property type="evidence" value="ECO:0007669"/>
    <property type="project" value="InterPro"/>
</dbReference>
<feature type="domain" description="Transposase IS4-like" evidence="1">
    <location>
        <begin position="5"/>
        <end position="36"/>
    </location>
</feature>
<evidence type="ECO:0000313" key="2">
    <source>
        <dbReference type="EMBL" id="MSS41527.1"/>
    </source>
</evidence>
<dbReference type="GO" id="GO:0003677">
    <property type="term" value="F:DNA binding"/>
    <property type="evidence" value="ECO:0007669"/>
    <property type="project" value="InterPro"/>
</dbReference>
<dbReference type="EMBL" id="VUMB01000039">
    <property type="protein sequence ID" value="MSS41527.1"/>
    <property type="molecule type" value="Genomic_DNA"/>
</dbReference>
<name>A0A844FAZ5_CLOSV</name>
<dbReference type="SUPFAM" id="SSF53098">
    <property type="entry name" value="Ribonuclease H-like"/>
    <property type="match status" value="1"/>
</dbReference>
<dbReference type="InterPro" id="IPR012337">
    <property type="entry name" value="RNaseH-like_sf"/>
</dbReference>
<dbReference type="GO" id="GO:0006313">
    <property type="term" value="P:DNA transposition"/>
    <property type="evidence" value="ECO:0007669"/>
    <property type="project" value="InterPro"/>
</dbReference>
<protein>
    <submittedName>
        <fullName evidence="2">Transposase</fullName>
    </submittedName>
</protein>
<dbReference type="Proteomes" id="UP000462363">
    <property type="component" value="Unassembled WGS sequence"/>
</dbReference>